<comment type="catalytic activity">
    <reaction evidence="7">
        <text>4-methyl-5-(2-phosphooxyethyl)-thiazole + 4-amino-2-methyl-5-(diphosphooxymethyl)pyrimidine + H(+) = thiamine phosphate + diphosphate</text>
        <dbReference type="Rhea" id="RHEA:22328"/>
        <dbReference type="ChEBI" id="CHEBI:15378"/>
        <dbReference type="ChEBI" id="CHEBI:33019"/>
        <dbReference type="ChEBI" id="CHEBI:37575"/>
        <dbReference type="ChEBI" id="CHEBI:57841"/>
        <dbReference type="ChEBI" id="CHEBI:58296"/>
        <dbReference type="EC" id="2.5.1.3"/>
    </reaction>
</comment>
<sequence>MQKMKKNFSSPGLLGLSEWPRLRELSPFRWASTRCSSSGKPVDYSLYLVTDDKFFMDKENVCNTLIGKVREGVLGGVGLVQLRLKKADDRYFYNTAVRMKHMLAKYKVPLVINNRIDICLGVDADGVHVGRTDLPINVARDMLGEDKIVGATINFSNDEDIEMALNNNVDYIAHEHTLYESTTKPIAASHHDGIKEQIRMLLCRIKHLQEKGKIYKPNLNSEAPPIILIGGINTNNIQQTMITFWDSSAGVAVVSNIIGEKCNSFFNSLRLRYVIDKHKKGYNDAFMNLCMSCLRYVFWTNVESDMKGVYTNWMVREPHMHIPRSEAKGCNFRLATNMNVKKNVLHFFQNNLDLKFVQLNQPAVCTSVGGGNFFLFGSKRTDGRAPATGATKSTEAGEGCYLHGEDKRMPFSHDQCVSKWIKENKKIRGGVFILIGEDFLALFQKLLTPEFFHRNNFVVITKKKQSGWKTVRCSVRGASIQFNNNLINVALENIHVDSEVMNQFAILLAYFLMVQEKMKEVSPQFLTQIVGEGEATAEAGEEGKLLKLAAAVNMSFEVFSNEHTGLGLATFSS</sequence>
<dbReference type="GO" id="GO:0009228">
    <property type="term" value="P:thiamine biosynthetic process"/>
    <property type="evidence" value="ECO:0007669"/>
    <property type="project" value="UniProtKB-KW"/>
</dbReference>
<reference evidence="11 12" key="1">
    <citation type="submission" date="2017-05" db="EMBL/GenBank/DDBJ databases">
        <title>PacBio assembly of a Plasmodium knowlesi genome sequence with Hi-C correction and manual annotation of the SICAvar gene family.</title>
        <authorList>
            <person name="Lapp S.A."/>
            <person name="Geraldo J.A."/>
            <person name="Chien J.-T."/>
            <person name="Ay F."/>
            <person name="Pakala S.B."/>
            <person name="Batugedara G."/>
            <person name="Humphrey J.C."/>
            <person name="Debarry J.D."/>
            <person name="Le Roch K.G."/>
            <person name="Galinski M.R."/>
            <person name="Kissinger J.C."/>
        </authorList>
    </citation>
    <scope>NUCLEOTIDE SEQUENCE [LARGE SCALE GENOMIC DNA]</scope>
    <source>
        <strain evidence="12">Malayan Strain Pk1 (A+)</strain>
    </source>
</reference>
<dbReference type="PANTHER" id="PTHR20857:SF23">
    <property type="entry name" value="THIAMINE BIOSYNTHETIC BIFUNCTIONAL ENZYME"/>
    <property type="match status" value="1"/>
</dbReference>
<dbReference type="GO" id="GO:0046872">
    <property type="term" value="F:metal ion binding"/>
    <property type="evidence" value="ECO:0007669"/>
    <property type="project" value="UniProtKB-KW"/>
</dbReference>
<dbReference type="VEuPathDB" id="PlasmoDB:PKA1H_110041700"/>
<comment type="caution">
    <text evidence="11">The sequence shown here is derived from an EMBL/GenBank/DDBJ whole genome shotgun (WGS) entry which is preliminary data.</text>
</comment>
<dbReference type="OrthoDB" id="4994at2759"/>
<evidence type="ECO:0000313" key="11">
    <source>
        <dbReference type="EMBL" id="OTN64505.1"/>
    </source>
</evidence>
<dbReference type="PANTHER" id="PTHR20857">
    <property type="entry name" value="THIAMINE-PHOSPHATE PYROPHOSPHORYLASE"/>
    <property type="match status" value="1"/>
</dbReference>
<evidence type="ECO:0000313" key="12">
    <source>
        <dbReference type="Proteomes" id="UP000195012"/>
    </source>
</evidence>
<keyword evidence="6" id="KW-0784">Thiamine biosynthesis</keyword>
<dbReference type="AlphaFoldDB" id="A0A1Y3DM36"/>
<dbReference type="CDD" id="cd00564">
    <property type="entry name" value="TMP_TenI"/>
    <property type="match status" value="1"/>
</dbReference>
<accession>A0A1Y3DM36</accession>
<feature type="domain" description="Thiamine phosphate synthase/TenI" evidence="10">
    <location>
        <begin position="46"/>
        <end position="257"/>
    </location>
</feature>
<evidence type="ECO:0000256" key="8">
    <source>
        <dbReference type="ARBA" id="ARBA00047851"/>
    </source>
</evidence>
<dbReference type="Pfam" id="PF02581">
    <property type="entry name" value="TMP-TENI"/>
    <property type="match status" value="1"/>
</dbReference>
<dbReference type="InterPro" id="IPR034291">
    <property type="entry name" value="TMP_synthase"/>
</dbReference>
<dbReference type="Proteomes" id="UP000195012">
    <property type="component" value="Unassembled WGS sequence"/>
</dbReference>
<dbReference type="VEuPathDB" id="PlasmoDB:PKNH_1136000"/>
<dbReference type="InterPro" id="IPR013785">
    <property type="entry name" value="Aldolase_TIM"/>
</dbReference>
<evidence type="ECO:0000256" key="9">
    <source>
        <dbReference type="ARBA" id="ARBA00047883"/>
    </source>
</evidence>
<evidence type="ECO:0000259" key="10">
    <source>
        <dbReference type="Pfam" id="PF02581"/>
    </source>
</evidence>
<dbReference type="OMA" id="YIAHEHT"/>
<dbReference type="InterPro" id="IPR022998">
    <property type="entry name" value="ThiamineP_synth_TenI"/>
</dbReference>
<dbReference type="GO" id="GO:0005737">
    <property type="term" value="C:cytoplasm"/>
    <property type="evidence" value="ECO:0007669"/>
    <property type="project" value="TreeGrafter"/>
</dbReference>
<dbReference type="SUPFAM" id="SSF51391">
    <property type="entry name" value="Thiamin phosphate synthase"/>
    <property type="match status" value="1"/>
</dbReference>
<comment type="catalytic activity">
    <reaction evidence="8">
        <text>2-(2-carboxy-4-methylthiazol-5-yl)ethyl phosphate + 4-amino-2-methyl-5-(diphosphooxymethyl)pyrimidine + 2 H(+) = thiamine phosphate + CO2 + diphosphate</text>
        <dbReference type="Rhea" id="RHEA:47848"/>
        <dbReference type="ChEBI" id="CHEBI:15378"/>
        <dbReference type="ChEBI" id="CHEBI:16526"/>
        <dbReference type="ChEBI" id="CHEBI:33019"/>
        <dbReference type="ChEBI" id="CHEBI:37575"/>
        <dbReference type="ChEBI" id="CHEBI:57841"/>
        <dbReference type="ChEBI" id="CHEBI:62890"/>
        <dbReference type="EC" id="2.5.1.3"/>
    </reaction>
</comment>
<evidence type="ECO:0000256" key="1">
    <source>
        <dbReference type="ARBA" id="ARBA00005165"/>
    </source>
</evidence>
<proteinExistence type="inferred from homology"/>
<dbReference type="HAMAP" id="MF_00097">
    <property type="entry name" value="TMP_synthase"/>
    <property type="match status" value="1"/>
</dbReference>
<dbReference type="eggNOG" id="ENOG502QS2M">
    <property type="taxonomic scope" value="Eukaryota"/>
</dbReference>
<keyword evidence="4" id="KW-0479">Metal-binding</keyword>
<evidence type="ECO:0000256" key="7">
    <source>
        <dbReference type="ARBA" id="ARBA00047334"/>
    </source>
</evidence>
<dbReference type="UniPathway" id="UPA00060">
    <property type="reaction ID" value="UER00141"/>
</dbReference>
<evidence type="ECO:0000256" key="6">
    <source>
        <dbReference type="ARBA" id="ARBA00022977"/>
    </source>
</evidence>
<evidence type="ECO:0000256" key="5">
    <source>
        <dbReference type="ARBA" id="ARBA00022842"/>
    </source>
</evidence>
<name>A0A1Y3DM36_PLAKN</name>
<dbReference type="Gene3D" id="3.20.20.70">
    <property type="entry name" value="Aldolase class I"/>
    <property type="match status" value="1"/>
</dbReference>
<comment type="catalytic activity">
    <reaction evidence="9">
        <text>2-[(2R,5Z)-2-carboxy-4-methylthiazol-5(2H)-ylidene]ethyl phosphate + 4-amino-2-methyl-5-(diphosphooxymethyl)pyrimidine + 2 H(+) = thiamine phosphate + CO2 + diphosphate</text>
        <dbReference type="Rhea" id="RHEA:47844"/>
        <dbReference type="ChEBI" id="CHEBI:15378"/>
        <dbReference type="ChEBI" id="CHEBI:16526"/>
        <dbReference type="ChEBI" id="CHEBI:33019"/>
        <dbReference type="ChEBI" id="CHEBI:37575"/>
        <dbReference type="ChEBI" id="CHEBI:57841"/>
        <dbReference type="ChEBI" id="CHEBI:62899"/>
        <dbReference type="EC" id="2.5.1.3"/>
    </reaction>
</comment>
<dbReference type="EMBL" id="NETL01000027">
    <property type="protein sequence ID" value="OTN64505.1"/>
    <property type="molecule type" value="Genomic_DNA"/>
</dbReference>
<keyword evidence="5" id="KW-0460">Magnesium</keyword>
<organism evidence="11 12">
    <name type="scientific">Plasmodium knowlesi</name>
    <dbReference type="NCBI Taxonomy" id="5850"/>
    <lineage>
        <taxon>Eukaryota</taxon>
        <taxon>Sar</taxon>
        <taxon>Alveolata</taxon>
        <taxon>Apicomplexa</taxon>
        <taxon>Aconoidasida</taxon>
        <taxon>Haemosporida</taxon>
        <taxon>Plasmodiidae</taxon>
        <taxon>Plasmodium</taxon>
        <taxon>Plasmodium (Plasmodium)</taxon>
    </lineage>
</organism>
<evidence type="ECO:0000256" key="2">
    <source>
        <dbReference type="ARBA" id="ARBA00012830"/>
    </source>
</evidence>
<dbReference type="VEuPathDB" id="PlasmoDB:PKNOH_S130202500"/>
<dbReference type="GO" id="GO:0004789">
    <property type="term" value="F:thiamine-phosphate diphosphorylase activity"/>
    <property type="evidence" value="ECO:0007669"/>
    <property type="project" value="UniProtKB-EC"/>
</dbReference>
<gene>
    <name evidence="11" type="ORF">PKNOH_S130202500</name>
</gene>
<protein>
    <recommendedName>
        <fullName evidence="2">thiamine phosphate synthase</fullName>
        <ecNumber evidence="2">2.5.1.3</ecNumber>
    </recommendedName>
</protein>
<dbReference type="InterPro" id="IPR036206">
    <property type="entry name" value="ThiamineP_synth_sf"/>
</dbReference>
<evidence type="ECO:0000256" key="4">
    <source>
        <dbReference type="ARBA" id="ARBA00022723"/>
    </source>
</evidence>
<keyword evidence="3" id="KW-0808">Transferase</keyword>
<evidence type="ECO:0000256" key="3">
    <source>
        <dbReference type="ARBA" id="ARBA00022679"/>
    </source>
</evidence>
<dbReference type="GO" id="GO:0009229">
    <property type="term" value="P:thiamine diphosphate biosynthetic process"/>
    <property type="evidence" value="ECO:0007669"/>
    <property type="project" value="UniProtKB-UniPathway"/>
</dbReference>
<comment type="pathway">
    <text evidence="1">Cofactor biosynthesis; thiamine diphosphate biosynthesis; thiamine phosphate from 4-amino-2-methyl-5-diphosphomethylpyrimidine and 4-methyl-5-(2-phosphoethyl)-thiazole: step 1/1.</text>
</comment>
<dbReference type="EC" id="2.5.1.3" evidence="2"/>